<feature type="repeat" description="ANK" evidence="3">
    <location>
        <begin position="1458"/>
        <end position="1490"/>
    </location>
</feature>
<dbReference type="InterPro" id="IPR036770">
    <property type="entry name" value="Ankyrin_rpt-contain_sf"/>
</dbReference>
<dbReference type="SMART" id="SM00248">
    <property type="entry name" value="ANK"/>
    <property type="match status" value="10"/>
</dbReference>
<evidence type="ECO:0000256" key="4">
    <source>
        <dbReference type="SAM" id="MobiDB-lite"/>
    </source>
</evidence>
<dbReference type="InterPro" id="IPR002110">
    <property type="entry name" value="Ankyrin_rpt"/>
</dbReference>
<evidence type="ECO:0000313" key="6">
    <source>
        <dbReference type="Proteomes" id="UP000799437"/>
    </source>
</evidence>
<feature type="repeat" description="ANK" evidence="3">
    <location>
        <begin position="696"/>
        <end position="717"/>
    </location>
</feature>
<name>A0A6A6W712_9PEZI</name>
<feature type="repeat" description="ANK" evidence="3">
    <location>
        <begin position="573"/>
        <end position="594"/>
    </location>
</feature>
<dbReference type="PROSITE" id="PS50088">
    <property type="entry name" value="ANK_REPEAT"/>
    <property type="match status" value="4"/>
</dbReference>
<sequence>MAIMHKPRELPALPAPHSDFLFYVDKNPDVPMIKLLQPYKAYDSVLREIFAQEPSHPAIKDNHVNVVPVYTEKRRADIKIRARDIARESENVRQKYIMPLADDLRKPSGSPALVDNLKEFQTNFNLFSESSLSALDWNNVVAAGSSVVSSLLPVPDAYRGSKRGLRTYYHEQLAPASDVDLFLYDLTEYQAVEKIKQIEQSIRDSILEETTTIRTKNAITIVSRYPTRHVQIVLRIYKSIAEILTGFDVDCSCAAYDGKQIWLAPRAVAAYITQTNHIDISRRSPSYENRLSKYSRRGFEIMFSDLDRQRIDPTIFERSFKRSVGLARLLILEKLPNSSERDAYIDQRRRERGRPQINRNTRFRYTMHGNIKDQYDDEVAEWFEQDEVSNYHTFTIPYGEKFHAKKIEKLLYTKDLLLNAEWNKKDREVNLHRHPAFVGSIHDIVGDCCGCCPKPATLEEEEVAQEESNIYVSGDIEFIKDNPGRQAIGSFNPITNTDWTEMAYVGNTARLCQAIVDCDLEHVRDWLKQEDADPNRRDITGRTPLHLACMLSSPEIVKCLVDNGARMISRLADGRTALHLAAARGNAEIVKTLLLRSELNAEEEAIGSEQRRAAALKARVTAKLEKARSEDPGMSETEVIDDDEEDLDTDDEDEISLTTGSFVKVRPDTSKVDNLLDEESREDPDIYNVDVLAWDSNASPLHFAVIGGHVEVVKELIGSFGADVLLPIKLLNDYDRSPEGAILLLVLALASPNPKEMATALIKLGASAAQADLNQATSLHAYSVKQPELLQVLFDEDGPAVSRAINHLAVEGSTRSPSAYSPLMTAIIGKSTLGALKLLAGGANPRIEFADYIKSVMLKFQEVANRSNEQNMADYGQSFSQPIIQAVQSDLPEIALGLLRHGADPNTPTPSGYLVKANDKYRDHRNGETVLDRVRQRLKALKGYEEVAPNWKPIMPEPYEDARYLDNLKDGPYRLWMAKRKIQKAREAYDRDLSECQRKLTEWHDRQGVREKQAAIAKMIDAFETLDAELVRNGAKQFYDLYPNIKKPQKQYNYSDSEHTYENAAAFELRFTFDLPDLNDSTKEAYLDLFDAAAIGDLACIKKLTLAAWGPKKEFQPLNIAVTDNLGYSPFSLAFFRGHFSTAKAILEIARAQYSPREVDARARYSMNPADTCENEGESDDDEIQIYSEIVDERFTVDIVQELANQVKSNVAPNTMLLWKFPLGCFGNDGSDFLTYAKLRDTDPEDNDIVDIISLAVEADDLELLETAFELGSEFSPSSGLKIDEYHFLRAIWKGRTRLLSHMIRQTGVGIPLEVIVDKSGVPSKEKPKYYQGLTIHGKKRKDWADAGRNMSVRPQHKDSPLLLAAYHSNIDSVEYFSSTSPLRHYNYYADANKDDSMLQRLAQAQGGFDRAISDWLDSRSNLVLHCAVMAEPSEASEQLVSYLLRQNADLLEVRSVDGYTPLSLAFMLQRTAIAKVLVAAGADQSIRDYNGSNLLHLLLAGNGFSISAFTTGFQEMLSLIDKRLLPSMLTERSNIADPGSLTPLTLWLYKCSNLRETNEPFEPYVQPIVSQSKDCITENHLILNALLDLAGPENEDLGILDGSGNSPVHFAVRNQLPTVLKMMFARRPDLLYRENATGSTPVELAQDAWSSSCFKNTQLPEQHAWSIRYLRVYDDHVSGIETVPPKSFLPAKLASRPHKRKLVSLLEANEVARRIAGKHSSGHQGRRVRNKGRSDYEEKAENDVGEMESGKWRADEVSRWVGMAALGDGFASSDVGAACKKLESQLSALSL</sequence>
<keyword evidence="6" id="KW-1185">Reference proteome</keyword>
<dbReference type="OrthoDB" id="539213at2759"/>
<feature type="compositionally biased region" description="Basic residues" evidence="4">
    <location>
        <begin position="1717"/>
        <end position="1732"/>
    </location>
</feature>
<gene>
    <name evidence="5" type="ORF">EJ05DRAFT_486420</name>
</gene>
<organism evidence="5 6">
    <name type="scientific">Pseudovirgaria hyperparasitica</name>
    <dbReference type="NCBI Taxonomy" id="470096"/>
    <lineage>
        <taxon>Eukaryota</taxon>
        <taxon>Fungi</taxon>
        <taxon>Dikarya</taxon>
        <taxon>Ascomycota</taxon>
        <taxon>Pezizomycotina</taxon>
        <taxon>Dothideomycetes</taxon>
        <taxon>Dothideomycetes incertae sedis</taxon>
        <taxon>Acrospermales</taxon>
        <taxon>Acrospermaceae</taxon>
        <taxon>Pseudovirgaria</taxon>
    </lineage>
</organism>
<feature type="compositionally biased region" description="Basic and acidic residues" evidence="4">
    <location>
        <begin position="1733"/>
        <end position="1749"/>
    </location>
</feature>
<keyword evidence="1" id="KW-0677">Repeat</keyword>
<feature type="region of interest" description="Disordered" evidence="4">
    <location>
        <begin position="1717"/>
        <end position="1749"/>
    </location>
</feature>
<protein>
    <submittedName>
        <fullName evidence="5">Ankyrin repeat protein</fullName>
    </submittedName>
</protein>
<dbReference type="Gene3D" id="1.25.40.20">
    <property type="entry name" value="Ankyrin repeat-containing domain"/>
    <property type="match status" value="3"/>
</dbReference>
<dbReference type="EMBL" id="ML996573">
    <property type="protein sequence ID" value="KAF2757357.1"/>
    <property type="molecule type" value="Genomic_DNA"/>
</dbReference>
<dbReference type="GeneID" id="54486582"/>
<dbReference type="RefSeq" id="XP_033599808.1">
    <property type="nucleotide sequence ID" value="XM_033745528.1"/>
</dbReference>
<accession>A0A6A6W712</accession>
<dbReference type="PRINTS" id="PR01415">
    <property type="entry name" value="ANKYRIN"/>
</dbReference>
<proteinExistence type="predicted"/>
<dbReference type="PANTHER" id="PTHR24198:SF165">
    <property type="entry name" value="ANKYRIN REPEAT-CONTAINING PROTEIN-RELATED"/>
    <property type="match status" value="1"/>
</dbReference>
<dbReference type="Proteomes" id="UP000799437">
    <property type="component" value="Unassembled WGS sequence"/>
</dbReference>
<keyword evidence="2 3" id="KW-0040">ANK repeat</keyword>
<feature type="compositionally biased region" description="Acidic residues" evidence="4">
    <location>
        <begin position="638"/>
        <end position="649"/>
    </location>
</feature>
<dbReference type="PROSITE" id="PS50297">
    <property type="entry name" value="ANK_REP_REGION"/>
    <property type="match status" value="4"/>
</dbReference>
<evidence type="ECO:0000256" key="3">
    <source>
        <dbReference type="PROSITE-ProRule" id="PRU00023"/>
    </source>
</evidence>
<reference evidence="5" key="1">
    <citation type="journal article" date="2020" name="Stud. Mycol.">
        <title>101 Dothideomycetes genomes: a test case for predicting lifestyles and emergence of pathogens.</title>
        <authorList>
            <person name="Haridas S."/>
            <person name="Albert R."/>
            <person name="Binder M."/>
            <person name="Bloem J."/>
            <person name="Labutti K."/>
            <person name="Salamov A."/>
            <person name="Andreopoulos B."/>
            <person name="Baker S."/>
            <person name="Barry K."/>
            <person name="Bills G."/>
            <person name="Bluhm B."/>
            <person name="Cannon C."/>
            <person name="Castanera R."/>
            <person name="Culley D."/>
            <person name="Daum C."/>
            <person name="Ezra D."/>
            <person name="Gonzalez J."/>
            <person name="Henrissat B."/>
            <person name="Kuo A."/>
            <person name="Liang C."/>
            <person name="Lipzen A."/>
            <person name="Lutzoni F."/>
            <person name="Magnuson J."/>
            <person name="Mondo S."/>
            <person name="Nolan M."/>
            <person name="Ohm R."/>
            <person name="Pangilinan J."/>
            <person name="Park H.-J."/>
            <person name="Ramirez L."/>
            <person name="Alfaro M."/>
            <person name="Sun H."/>
            <person name="Tritt A."/>
            <person name="Yoshinaga Y."/>
            <person name="Zwiers L.-H."/>
            <person name="Turgeon B."/>
            <person name="Goodwin S."/>
            <person name="Spatafora J."/>
            <person name="Crous P."/>
            <person name="Grigoriev I."/>
        </authorList>
    </citation>
    <scope>NUCLEOTIDE SEQUENCE</scope>
    <source>
        <strain evidence="5">CBS 121739</strain>
    </source>
</reference>
<dbReference type="Pfam" id="PF12796">
    <property type="entry name" value="Ank_2"/>
    <property type="match status" value="1"/>
</dbReference>
<dbReference type="PANTHER" id="PTHR24198">
    <property type="entry name" value="ANKYRIN REPEAT AND PROTEIN KINASE DOMAIN-CONTAINING PROTEIN"/>
    <property type="match status" value="1"/>
</dbReference>
<evidence type="ECO:0000256" key="1">
    <source>
        <dbReference type="ARBA" id="ARBA00022737"/>
    </source>
</evidence>
<feature type="repeat" description="ANK" evidence="3">
    <location>
        <begin position="540"/>
        <end position="567"/>
    </location>
</feature>
<evidence type="ECO:0000313" key="5">
    <source>
        <dbReference type="EMBL" id="KAF2757357.1"/>
    </source>
</evidence>
<feature type="region of interest" description="Disordered" evidence="4">
    <location>
        <begin position="625"/>
        <end position="649"/>
    </location>
</feature>
<dbReference type="SUPFAM" id="SSF48403">
    <property type="entry name" value="Ankyrin repeat"/>
    <property type="match status" value="2"/>
</dbReference>
<dbReference type="Pfam" id="PF00023">
    <property type="entry name" value="Ank"/>
    <property type="match status" value="1"/>
</dbReference>
<evidence type="ECO:0000256" key="2">
    <source>
        <dbReference type="ARBA" id="ARBA00023043"/>
    </source>
</evidence>